<accession>D4H445</accession>
<organism evidence="1 2">
    <name type="scientific">Denitrovibrio acetiphilus (strain DSM 12809 / NBRC 114555 / N2460)</name>
    <dbReference type="NCBI Taxonomy" id="522772"/>
    <lineage>
        <taxon>Bacteria</taxon>
        <taxon>Pseudomonadati</taxon>
        <taxon>Deferribacterota</taxon>
        <taxon>Deferribacteres</taxon>
        <taxon>Deferribacterales</taxon>
        <taxon>Geovibrionaceae</taxon>
        <taxon>Denitrovibrio</taxon>
    </lineage>
</organism>
<dbReference type="STRING" id="522772.Dacet_0558"/>
<proteinExistence type="predicted"/>
<dbReference type="KEGG" id="dap:Dacet_0558"/>
<keyword evidence="2" id="KW-1185">Reference proteome</keyword>
<evidence type="ECO:0000313" key="2">
    <source>
        <dbReference type="Proteomes" id="UP000002012"/>
    </source>
</evidence>
<dbReference type="HOGENOM" id="CLU_2381429_0_0_0"/>
<dbReference type="InParanoid" id="D4H445"/>
<sequence>MVMAILISISAYHLFVVDRYYIKYSSIAVLDVNRVLMKLEDDLYADKLTTAEYKEKTEIIRDRLEGENGLVLNSSGVVKGTFRDLTPEYMQMVR</sequence>
<protein>
    <submittedName>
        <fullName evidence="1">Uncharacterized protein</fullName>
    </submittedName>
</protein>
<evidence type="ECO:0000313" key="1">
    <source>
        <dbReference type="EMBL" id="ADD67356.1"/>
    </source>
</evidence>
<dbReference type="Proteomes" id="UP000002012">
    <property type="component" value="Chromosome"/>
</dbReference>
<name>D4H445_DENA2</name>
<dbReference type="AlphaFoldDB" id="D4H445"/>
<reference evidence="1 2" key="1">
    <citation type="journal article" date="2010" name="Stand. Genomic Sci.">
        <title>Complete genome sequence of Denitrovibrio acetiphilus type strain (N2460).</title>
        <authorList>
            <person name="Kiss H."/>
            <person name="Lang E."/>
            <person name="Lapidus A."/>
            <person name="Copeland A."/>
            <person name="Nolan M."/>
            <person name="Glavina Del Rio T."/>
            <person name="Chen F."/>
            <person name="Lucas S."/>
            <person name="Tice H."/>
            <person name="Cheng J.F."/>
            <person name="Han C."/>
            <person name="Goodwin L."/>
            <person name="Pitluck S."/>
            <person name="Liolios K."/>
            <person name="Pati A."/>
            <person name="Ivanova N."/>
            <person name="Mavromatis K."/>
            <person name="Chen A."/>
            <person name="Palaniappan K."/>
            <person name="Land M."/>
            <person name="Hauser L."/>
            <person name="Chang Y.J."/>
            <person name="Jeffries C.D."/>
            <person name="Detter J.C."/>
            <person name="Brettin T."/>
            <person name="Spring S."/>
            <person name="Rohde M."/>
            <person name="Goker M."/>
            <person name="Woyke T."/>
            <person name="Bristow J."/>
            <person name="Eisen J.A."/>
            <person name="Markowitz V."/>
            <person name="Hugenholtz P."/>
            <person name="Kyrpides N.C."/>
            <person name="Klenk H.P."/>
        </authorList>
    </citation>
    <scope>NUCLEOTIDE SEQUENCE [LARGE SCALE GENOMIC DNA]</scope>
    <source>
        <strain evidence="2">DSM 12809 / NBRC 114555 / N2460</strain>
    </source>
</reference>
<dbReference type="EMBL" id="CP001968">
    <property type="protein sequence ID" value="ADD67356.1"/>
    <property type="molecule type" value="Genomic_DNA"/>
</dbReference>
<dbReference type="PaxDb" id="522772-Dacet_0558"/>
<gene>
    <name evidence="1" type="ordered locus">Dacet_0558</name>
</gene>